<dbReference type="KEGG" id="pfer:IRI77_06960"/>
<gene>
    <name evidence="2" type="ORF">IRI77_06960</name>
</gene>
<dbReference type="InterPro" id="IPR023210">
    <property type="entry name" value="NADP_OxRdtase_dom"/>
</dbReference>
<evidence type="ECO:0000313" key="3">
    <source>
        <dbReference type="Proteomes" id="UP000593892"/>
    </source>
</evidence>
<evidence type="ECO:0000313" key="2">
    <source>
        <dbReference type="EMBL" id="QOY89687.1"/>
    </source>
</evidence>
<dbReference type="Pfam" id="PF00248">
    <property type="entry name" value="Aldo_ket_red"/>
    <property type="match status" value="1"/>
</dbReference>
<protein>
    <submittedName>
        <fullName evidence="2">Aldo/keto reductase</fullName>
    </submittedName>
</protein>
<accession>A0A7S7NTT1</accession>
<proteinExistence type="predicted"/>
<reference evidence="2 3" key="1">
    <citation type="submission" date="2020-10" db="EMBL/GenBank/DDBJ databases">
        <title>Complete genome sequence of Paludibaculum fermentans P105T, a facultatively anaerobic acidobacterium capable of dissimilatory Fe(III) reduction.</title>
        <authorList>
            <person name="Dedysh S.N."/>
            <person name="Beletsky A.V."/>
            <person name="Kulichevskaya I.S."/>
            <person name="Mardanov A.V."/>
            <person name="Ravin N.V."/>
        </authorList>
    </citation>
    <scope>NUCLEOTIDE SEQUENCE [LARGE SCALE GENOMIC DNA]</scope>
    <source>
        <strain evidence="2 3">P105</strain>
    </source>
</reference>
<dbReference type="Proteomes" id="UP000593892">
    <property type="component" value="Chromosome"/>
</dbReference>
<keyword evidence="3" id="KW-1185">Reference proteome</keyword>
<dbReference type="GO" id="GO:0016491">
    <property type="term" value="F:oxidoreductase activity"/>
    <property type="evidence" value="ECO:0007669"/>
    <property type="project" value="InterPro"/>
</dbReference>
<name>A0A7S7NTT1_PALFE</name>
<evidence type="ECO:0000259" key="1">
    <source>
        <dbReference type="Pfam" id="PF00248"/>
    </source>
</evidence>
<dbReference type="InterPro" id="IPR036812">
    <property type="entry name" value="NAD(P)_OxRdtase_dom_sf"/>
</dbReference>
<dbReference type="InterPro" id="IPR053135">
    <property type="entry name" value="AKR2_Oxidoreductase"/>
</dbReference>
<dbReference type="AlphaFoldDB" id="A0A7S7NTT1"/>
<sequence length="286" mass="31045">MKRRSFLTAGAGAVSLSAFPYHLFAGTTQKLASDVVTLGPRKIKLSRLAMGTGTNGAGGSSNQTKKLGLEGVAYMMRAAVDNGVNFWDSADQYGTHAHLKEALKKTPREKVVIMSKTHASTETEMKADIDRFRREIGTDYIDILLLHCMMDADWPQRKKGAMEYINELQERGIVRTKGVSCHTMGALKASAASPWVEVDLARLNPAGVAMDASPAEVIPVLKQMKASGKGIIGMKIFGAGKLRNKTDECLQYALSQDVLDCFTIGSENVNEMMELTKKIPASSTRG</sequence>
<dbReference type="EMBL" id="CP063849">
    <property type="protein sequence ID" value="QOY89687.1"/>
    <property type="molecule type" value="Genomic_DNA"/>
</dbReference>
<dbReference type="RefSeq" id="WP_194451349.1">
    <property type="nucleotide sequence ID" value="NZ_CP063849.1"/>
</dbReference>
<dbReference type="CDD" id="cd19100">
    <property type="entry name" value="AKR_unchar"/>
    <property type="match status" value="1"/>
</dbReference>
<dbReference type="InterPro" id="IPR020471">
    <property type="entry name" value="AKR"/>
</dbReference>
<dbReference type="PANTHER" id="PTHR43312:SF1">
    <property type="entry name" value="NADP-DEPENDENT OXIDOREDUCTASE DOMAIN-CONTAINING PROTEIN"/>
    <property type="match status" value="1"/>
</dbReference>
<organism evidence="2 3">
    <name type="scientific">Paludibaculum fermentans</name>
    <dbReference type="NCBI Taxonomy" id="1473598"/>
    <lineage>
        <taxon>Bacteria</taxon>
        <taxon>Pseudomonadati</taxon>
        <taxon>Acidobacteriota</taxon>
        <taxon>Terriglobia</taxon>
        <taxon>Bryobacterales</taxon>
        <taxon>Bryobacteraceae</taxon>
        <taxon>Paludibaculum</taxon>
    </lineage>
</organism>
<dbReference type="Gene3D" id="3.20.20.100">
    <property type="entry name" value="NADP-dependent oxidoreductase domain"/>
    <property type="match status" value="1"/>
</dbReference>
<dbReference type="PANTHER" id="PTHR43312">
    <property type="entry name" value="D-THREO-ALDOSE 1-DEHYDROGENASE"/>
    <property type="match status" value="1"/>
</dbReference>
<feature type="domain" description="NADP-dependent oxidoreductase" evidence="1">
    <location>
        <begin position="50"/>
        <end position="248"/>
    </location>
</feature>
<dbReference type="PRINTS" id="PR00069">
    <property type="entry name" value="ALDKETRDTASE"/>
</dbReference>
<dbReference type="SUPFAM" id="SSF51430">
    <property type="entry name" value="NAD(P)-linked oxidoreductase"/>
    <property type="match status" value="1"/>
</dbReference>